<keyword evidence="6" id="KW-1185">Reference proteome</keyword>
<gene>
    <name evidence="5" type="ORF">GCM10010862_27810</name>
</gene>
<accession>A0ABQ5W6M0</accession>
<keyword evidence="1" id="KW-0805">Transcription regulation</keyword>
<dbReference type="SUPFAM" id="SSF51215">
    <property type="entry name" value="Regulatory protein AraC"/>
    <property type="match status" value="1"/>
</dbReference>
<evidence type="ECO:0000313" key="6">
    <source>
        <dbReference type="Proteomes" id="UP001156691"/>
    </source>
</evidence>
<proteinExistence type="predicted"/>
<dbReference type="PROSITE" id="PS01124">
    <property type="entry name" value="HTH_ARAC_FAMILY_2"/>
    <property type="match status" value="1"/>
</dbReference>
<dbReference type="PANTHER" id="PTHR46796:SF7">
    <property type="entry name" value="ARAC FAMILY TRANSCRIPTIONAL REGULATOR"/>
    <property type="match status" value="1"/>
</dbReference>
<dbReference type="PANTHER" id="PTHR46796">
    <property type="entry name" value="HTH-TYPE TRANSCRIPTIONAL ACTIVATOR RHAS-RELATED"/>
    <property type="match status" value="1"/>
</dbReference>
<sequence length="330" mass="35968">MHDKSSSLRNSLPMDPLSEVLQDFRMTGVRYGRFEMVQPWGIHFPEQPLARFHFVGSGPCWLHTEAGGWMELAEGDIVLLPKGIPHELAGAPESPCKPVDYSQMDSFGGIVYCLTETGDGQATTLFCGSMSLEAHAFHPLLDLMPQVIRGCEVMARDPVIAALLEAMSQEVGQSQLGGATVLARLADLLVARVIRCWVNGACEAARGWLAAIRDPQIGRALAAVHRDPGEDWTVETLARVAGLSRSSFAEKFASVVGEGPGRYVARWRMRIAGEWLSRDHMSVAEAAQRLGYESEASFSRAFKRLVGSPPGLWRRNGSAAGAETFGRSVM</sequence>
<dbReference type="InterPro" id="IPR037923">
    <property type="entry name" value="HTH-like"/>
</dbReference>
<dbReference type="SMART" id="SM00342">
    <property type="entry name" value="HTH_ARAC"/>
    <property type="match status" value="1"/>
</dbReference>
<evidence type="ECO:0000259" key="4">
    <source>
        <dbReference type="PROSITE" id="PS01124"/>
    </source>
</evidence>
<dbReference type="Proteomes" id="UP001156691">
    <property type="component" value="Unassembled WGS sequence"/>
</dbReference>
<dbReference type="RefSeq" id="WP_284340918.1">
    <property type="nucleotide sequence ID" value="NZ_BSNS01000011.1"/>
</dbReference>
<dbReference type="InterPro" id="IPR018060">
    <property type="entry name" value="HTH_AraC"/>
</dbReference>
<evidence type="ECO:0000256" key="1">
    <source>
        <dbReference type="ARBA" id="ARBA00023015"/>
    </source>
</evidence>
<evidence type="ECO:0000256" key="2">
    <source>
        <dbReference type="ARBA" id="ARBA00023125"/>
    </source>
</evidence>
<evidence type="ECO:0000256" key="3">
    <source>
        <dbReference type="ARBA" id="ARBA00023163"/>
    </source>
</evidence>
<keyword evidence="3" id="KW-0804">Transcription</keyword>
<dbReference type="SUPFAM" id="SSF46689">
    <property type="entry name" value="Homeodomain-like"/>
    <property type="match status" value="2"/>
</dbReference>
<dbReference type="InterPro" id="IPR009057">
    <property type="entry name" value="Homeodomain-like_sf"/>
</dbReference>
<keyword evidence="2" id="KW-0238">DNA-binding</keyword>
<reference evidence="6" key="1">
    <citation type="journal article" date="2019" name="Int. J. Syst. Evol. Microbiol.">
        <title>The Global Catalogue of Microorganisms (GCM) 10K type strain sequencing project: providing services to taxonomists for standard genome sequencing and annotation.</title>
        <authorList>
            <consortium name="The Broad Institute Genomics Platform"/>
            <consortium name="The Broad Institute Genome Sequencing Center for Infectious Disease"/>
            <person name="Wu L."/>
            <person name="Ma J."/>
        </authorList>
    </citation>
    <scope>NUCLEOTIDE SEQUENCE [LARGE SCALE GENOMIC DNA]</scope>
    <source>
        <strain evidence="6">NBRC 112416</strain>
    </source>
</reference>
<feature type="domain" description="HTH araC/xylS-type" evidence="4">
    <location>
        <begin position="218"/>
        <end position="316"/>
    </location>
</feature>
<protein>
    <submittedName>
        <fullName evidence="5">AraC family transcriptional regulator</fullName>
    </submittedName>
</protein>
<dbReference type="Pfam" id="PF12833">
    <property type="entry name" value="HTH_18"/>
    <property type="match status" value="1"/>
</dbReference>
<comment type="caution">
    <text evidence="5">The sequence shown here is derived from an EMBL/GenBank/DDBJ whole genome shotgun (WGS) entry which is preliminary data.</text>
</comment>
<dbReference type="EMBL" id="BSNS01000011">
    <property type="protein sequence ID" value="GLQ55522.1"/>
    <property type="molecule type" value="Genomic_DNA"/>
</dbReference>
<dbReference type="Gene3D" id="1.10.10.60">
    <property type="entry name" value="Homeodomain-like"/>
    <property type="match status" value="1"/>
</dbReference>
<dbReference type="Pfam" id="PF12852">
    <property type="entry name" value="Cupin_6"/>
    <property type="match status" value="1"/>
</dbReference>
<dbReference type="InterPro" id="IPR050204">
    <property type="entry name" value="AraC_XylS_family_regulators"/>
</dbReference>
<dbReference type="InterPro" id="IPR032783">
    <property type="entry name" value="AraC_lig"/>
</dbReference>
<name>A0ABQ5W6M0_9HYPH</name>
<organism evidence="5 6">
    <name type="scientific">Devosia nitrariae</name>
    <dbReference type="NCBI Taxonomy" id="2071872"/>
    <lineage>
        <taxon>Bacteria</taxon>
        <taxon>Pseudomonadati</taxon>
        <taxon>Pseudomonadota</taxon>
        <taxon>Alphaproteobacteria</taxon>
        <taxon>Hyphomicrobiales</taxon>
        <taxon>Devosiaceae</taxon>
        <taxon>Devosia</taxon>
    </lineage>
</organism>
<evidence type="ECO:0000313" key="5">
    <source>
        <dbReference type="EMBL" id="GLQ55522.1"/>
    </source>
</evidence>